<proteinExistence type="predicted"/>
<sequence>MPQEDSSSVIVNIPLQDETSSSTTTLASQGSTTANNNTTSISIGGSLSTPSVVGGNDLQRKIQNFQSFQVAGTEKMGGSEGDGFSFFSNQHSVYYLVKVSYLLEKEIVSYTLRRRYTHFKELFDRMVGLKQGQIVYNNETLTFPEKEKWDSLINWKTDEIIKQRSEAFSKIMMEVYDNRNFYLMNEEIFSFFSPSKYTDE</sequence>
<evidence type="ECO:0000313" key="4">
    <source>
        <dbReference type="Proteomes" id="UP000006671"/>
    </source>
</evidence>
<feature type="domain" description="PX" evidence="2">
    <location>
        <begin position="73"/>
        <end position="199"/>
    </location>
</feature>
<dbReference type="EMBL" id="GG738858">
    <property type="protein sequence ID" value="EFC46655.1"/>
    <property type="molecule type" value="Genomic_DNA"/>
</dbReference>
<feature type="compositionally biased region" description="Low complexity" evidence="1">
    <location>
        <begin position="27"/>
        <end position="42"/>
    </location>
</feature>
<dbReference type="GO" id="GO:0035091">
    <property type="term" value="F:phosphatidylinositol binding"/>
    <property type="evidence" value="ECO:0007669"/>
    <property type="project" value="InterPro"/>
</dbReference>
<name>D2V963_NAEGR</name>
<dbReference type="OrthoDB" id="294460at2759"/>
<organism evidence="4">
    <name type="scientific">Naegleria gruberi</name>
    <name type="common">Amoeba</name>
    <dbReference type="NCBI Taxonomy" id="5762"/>
    <lineage>
        <taxon>Eukaryota</taxon>
        <taxon>Discoba</taxon>
        <taxon>Heterolobosea</taxon>
        <taxon>Tetramitia</taxon>
        <taxon>Eutetramitia</taxon>
        <taxon>Vahlkampfiidae</taxon>
        <taxon>Naegleria</taxon>
    </lineage>
</organism>
<dbReference type="SUPFAM" id="SSF64268">
    <property type="entry name" value="PX domain"/>
    <property type="match status" value="1"/>
</dbReference>
<dbReference type="CDD" id="cd06093">
    <property type="entry name" value="PX_domain"/>
    <property type="match status" value="1"/>
</dbReference>
<dbReference type="PROSITE" id="PS50195">
    <property type="entry name" value="PX"/>
    <property type="match status" value="1"/>
</dbReference>
<dbReference type="InterPro" id="IPR001683">
    <property type="entry name" value="PX_dom"/>
</dbReference>
<dbReference type="VEuPathDB" id="AmoebaDB:NAEGRDRAFT_79124"/>
<dbReference type="RefSeq" id="XP_002679399.1">
    <property type="nucleotide sequence ID" value="XM_002679353.1"/>
</dbReference>
<accession>D2V963</accession>
<dbReference type="GeneID" id="8859614"/>
<feature type="region of interest" description="Disordered" evidence="1">
    <location>
        <begin position="20"/>
        <end position="42"/>
    </location>
</feature>
<gene>
    <name evidence="3" type="ORF">NAEGRDRAFT_79124</name>
</gene>
<evidence type="ECO:0000313" key="3">
    <source>
        <dbReference type="EMBL" id="EFC46655.1"/>
    </source>
</evidence>
<reference evidence="3 4" key="1">
    <citation type="journal article" date="2010" name="Cell">
        <title>The genome of Naegleria gruberi illuminates early eukaryotic versatility.</title>
        <authorList>
            <person name="Fritz-Laylin L.K."/>
            <person name="Prochnik S.E."/>
            <person name="Ginger M.L."/>
            <person name="Dacks J.B."/>
            <person name="Carpenter M.L."/>
            <person name="Field M.C."/>
            <person name="Kuo A."/>
            <person name="Paredez A."/>
            <person name="Chapman J."/>
            <person name="Pham J."/>
            <person name="Shu S."/>
            <person name="Neupane R."/>
            <person name="Cipriano M."/>
            <person name="Mancuso J."/>
            <person name="Tu H."/>
            <person name="Salamov A."/>
            <person name="Lindquist E."/>
            <person name="Shapiro H."/>
            <person name="Lucas S."/>
            <person name="Grigoriev I.V."/>
            <person name="Cande W.Z."/>
            <person name="Fulton C."/>
            <person name="Rokhsar D.S."/>
            <person name="Dawson S.C."/>
        </authorList>
    </citation>
    <scope>NUCLEOTIDE SEQUENCE [LARGE SCALE GENOMIC DNA]</scope>
    <source>
        <strain evidence="3 4">NEG-M</strain>
    </source>
</reference>
<dbReference type="Proteomes" id="UP000006671">
    <property type="component" value="Unassembled WGS sequence"/>
</dbReference>
<keyword evidence="4" id="KW-1185">Reference proteome</keyword>
<dbReference type="KEGG" id="ngr:NAEGRDRAFT_79124"/>
<dbReference type="AlphaFoldDB" id="D2V963"/>
<evidence type="ECO:0000259" key="2">
    <source>
        <dbReference type="PROSITE" id="PS50195"/>
    </source>
</evidence>
<protein>
    <recommendedName>
        <fullName evidence="2">PX domain-containing protein</fullName>
    </recommendedName>
</protein>
<evidence type="ECO:0000256" key="1">
    <source>
        <dbReference type="SAM" id="MobiDB-lite"/>
    </source>
</evidence>
<dbReference type="Gene3D" id="3.30.1520.10">
    <property type="entry name" value="Phox-like domain"/>
    <property type="match status" value="1"/>
</dbReference>
<dbReference type="InterPro" id="IPR036871">
    <property type="entry name" value="PX_dom_sf"/>
</dbReference>
<dbReference type="Pfam" id="PF00787">
    <property type="entry name" value="PX"/>
    <property type="match status" value="1"/>
</dbReference>
<dbReference type="InParanoid" id="D2V963"/>